<dbReference type="PANTHER" id="PTHR31042:SF140">
    <property type="entry name" value="CORE-2_I-BRANCHING BETA-1,6-N-ACETYLGLUCOSAMINYLTRANSFERASE FAMILY PROTEIN"/>
    <property type="match status" value="1"/>
</dbReference>
<keyword evidence="8" id="KW-1185">Reference proteome</keyword>
<evidence type="ECO:0000313" key="7">
    <source>
        <dbReference type="EMBL" id="KAJ7948076.1"/>
    </source>
</evidence>
<keyword evidence="6" id="KW-0732">Signal</keyword>
<evidence type="ECO:0000256" key="5">
    <source>
        <dbReference type="ARBA" id="ARBA00023180"/>
    </source>
</evidence>
<dbReference type="Pfam" id="PF02485">
    <property type="entry name" value="Branch"/>
    <property type="match status" value="1"/>
</dbReference>
<dbReference type="AlphaFoldDB" id="A0AAD7KZK2"/>
<dbReference type="PANTHER" id="PTHR31042">
    <property type="entry name" value="CORE-2/I-BRANCHING BETA-1,6-N-ACETYLGLUCOSAMINYLTRANSFERASE FAMILY PROTEIN-RELATED"/>
    <property type="match status" value="1"/>
</dbReference>
<proteinExistence type="predicted"/>
<dbReference type="InterPro" id="IPR044174">
    <property type="entry name" value="BC10-like"/>
</dbReference>
<evidence type="ECO:0000256" key="1">
    <source>
        <dbReference type="ARBA" id="ARBA00004606"/>
    </source>
</evidence>
<comment type="subcellular location">
    <subcellularLocation>
        <location evidence="1">Membrane</location>
        <topology evidence="1">Single-pass type II membrane protein</topology>
    </subcellularLocation>
</comment>
<dbReference type="InterPro" id="IPR003406">
    <property type="entry name" value="Glyco_trans_14"/>
</dbReference>
<keyword evidence="5" id="KW-0325">Glycoprotein</keyword>
<dbReference type="Proteomes" id="UP001163823">
    <property type="component" value="Chromosome 12"/>
</dbReference>
<sequence length="368" mass="42399">MFSTQFVLSFSLLLSLPILFFLAPRAIPPRHSSIPISLPDELDDLSLFNRAATKSSSYPNNPSIFTHLSSGKNPKLKIAFLFLTNSDLHFARLWDRFFHGSPTNLYSIYVHADPEVNVTRPTNGVFKGRFIAAKRTYRASPTLISATRRLLATALLDDPANAFFALISQHCIPLHSFGYVYKSLLVSPTFDTTSTESDPDLARLGVRVRYKSFIEILSNASNLWKRYAARGRFAMMPEVTFEQFRVGSQFFTLTRRDALLVIKDRTLWRKYKLPCYREDECYPEEHYFPTLLSMVDPDGCTKYTLTRVNWTGTHNGHPYTYHPPEVTPELIHMLRRSNYSESYLFARKFSPDCLRPLMRMADSVIFRD</sequence>
<keyword evidence="2" id="KW-0328">Glycosyltransferase</keyword>
<dbReference type="KEGG" id="qsa:O6P43_028601"/>
<comment type="caution">
    <text evidence="7">The sequence shown here is derived from an EMBL/GenBank/DDBJ whole genome shotgun (WGS) entry which is preliminary data.</text>
</comment>
<evidence type="ECO:0000256" key="2">
    <source>
        <dbReference type="ARBA" id="ARBA00022676"/>
    </source>
</evidence>
<evidence type="ECO:0000313" key="8">
    <source>
        <dbReference type="Proteomes" id="UP001163823"/>
    </source>
</evidence>
<name>A0AAD7KZK2_QUISA</name>
<gene>
    <name evidence="7" type="ORF">O6P43_028601</name>
</gene>
<organism evidence="7 8">
    <name type="scientific">Quillaja saponaria</name>
    <name type="common">Soap bark tree</name>
    <dbReference type="NCBI Taxonomy" id="32244"/>
    <lineage>
        <taxon>Eukaryota</taxon>
        <taxon>Viridiplantae</taxon>
        <taxon>Streptophyta</taxon>
        <taxon>Embryophyta</taxon>
        <taxon>Tracheophyta</taxon>
        <taxon>Spermatophyta</taxon>
        <taxon>Magnoliopsida</taxon>
        <taxon>eudicotyledons</taxon>
        <taxon>Gunneridae</taxon>
        <taxon>Pentapetalae</taxon>
        <taxon>rosids</taxon>
        <taxon>fabids</taxon>
        <taxon>Fabales</taxon>
        <taxon>Quillajaceae</taxon>
        <taxon>Quillaja</taxon>
    </lineage>
</organism>
<evidence type="ECO:0000256" key="3">
    <source>
        <dbReference type="ARBA" id="ARBA00022679"/>
    </source>
</evidence>
<evidence type="ECO:0000256" key="4">
    <source>
        <dbReference type="ARBA" id="ARBA00023136"/>
    </source>
</evidence>
<dbReference type="GO" id="GO:0016020">
    <property type="term" value="C:membrane"/>
    <property type="evidence" value="ECO:0007669"/>
    <property type="project" value="UniProtKB-SubCell"/>
</dbReference>
<feature type="signal peptide" evidence="6">
    <location>
        <begin position="1"/>
        <end position="26"/>
    </location>
</feature>
<protein>
    <submittedName>
        <fullName evidence="7">Core-2/I-branching beta-1,6-N-acetylglucosaminyltransferase family protein</fullName>
    </submittedName>
</protein>
<dbReference type="GO" id="GO:0016757">
    <property type="term" value="F:glycosyltransferase activity"/>
    <property type="evidence" value="ECO:0007669"/>
    <property type="project" value="UniProtKB-KW"/>
</dbReference>
<feature type="chain" id="PRO_5042113489" evidence="6">
    <location>
        <begin position="27"/>
        <end position="368"/>
    </location>
</feature>
<evidence type="ECO:0000256" key="6">
    <source>
        <dbReference type="SAM" id="SignalP"/>
    </source>
</evidence>
<reference evidence="7" key="1">
    <citation type="journal article" date="2023" name="Science">
        <title>Elucidation of the pathway for biosynthesis of saponin adjuvants from the soapbark tree.</title>
        <authorList>
            <person name="Reed J."/>
            <person name="Orme A."/>
            <person name="El-Demerdash A."/>
            <person name="Owen C."/>
            <person name="Martin L.B.B."/>
            <person name="Misra R.C."/>
            <person name="Kikuchi S."/>
            <person name="Rejzek M."/>
            <person name="Martin A.C."/>
            <person name="Harkess A."/>
            <person name="Leebens-Mack J."/>
            <person name="Louveau T."/>
            <person name="Stephenson M.J."/>
            <person name="Osbourn A."/>
        </authorList>
    </citation>
    <scope>NUCLEOTIDE SEQUENCE</scope>
    <source>
        <strain evidence="7">S10</strain>
    </source>
</reference>
<keyword evidence="3" id="KW-0808">Transferase</keyword>
<accession>A0AAD7KZK2</accession>
<dbReference type="EMBL" id="JARAOO010000012">
    <property type="protein sequence ID" value="KAJ7948076.1"/>
    <property type="molecule type" value="Genomic_DNA"/>
</dbReference>
<keyword evidence="4" id="KW-0472">Membrane</keyword>